<protein>
    <submittedName>
        <fullName evidence="1">Uncharacterized protein</fullName>
    </submittedName>
</protein>
<dbReference type="Proteomes" id="UP001230649">
    <property type="component" value="Unassembled WGS sequence"/>
</dbReference>
<organism evidence="1 2">
    <name type="scientific">Naganishia adeliensis</name>
    <dbReference type="NCBI Taxonomy" id="92952"/>
    <lineage>
        <taxon>Eukaryota</taxon>
        <taxon>Fungi</taxon>
        <taxon>Dikarya</taxon>
        <taxon>Basidiomycota</taxon>
        <taxon>Agaricomycotina</taxon>
        <taxon>Tremellomycetes</taxon>
        <taxon>Filobasidiales</taxon>
        <taxon>Filobasidiaceae</taxon>
        <taxon>Naganishia</taxon>
    </lineage>
</organism>
<sequence length="115" mass="12404">MDLQQAASDDAYPHDASDDVFEPGASALYASDADPTTPDSLPGLIPEETDAWIINDLLDSLMELELDPLAEGVLDEYTVVPNHPFENDHALLAPLRIAFITAAYERMQGTSDTGA</sequence>
<name>A0ACC2UZ71_9TREE</name>
<gene>
    <name evidence="1" type="ORF">QFC20_007428</name>
</gene>
<proteinExistence type="predicted"/>
<keyword evidence="2" id="KW-1185">Reference proteome</keyword>
<comment type="caution">
    <text evidence="1">The sequence shown here is derived from an EMBL/GenBank/DDBJ whole genome shotgun (WGS) entry which is preliminary data.</text>
</comment>
<evidence type="ECO:0000313" key="2">
    <source>
        <dbReference type="Proteomes" id="UP001230649"/>
    </source>
</evidence>
<dbReference type="EMBL" id="JASBWS010000180">
    <property type="protein sequence ID" value="KAJ9092254.1"/>
    <property type="molecule type" value="Genomic_DNA"/>
</dbReference>
<evidence type="ECO:0000313" key="1">
    <source>
        <dbReference type="EMBL" id="KAJ9092254.1"/>
    </source>
</evidence>
<accession>A0ACC2UZ71</accession>
<reference evidence="1" key="1">
    <citation type="submission" date="2023-04" db="EMBL/GenBank/DDBJ databases">
        <title>Draft Genome sequencing of Naganishia species isolated from polar environments using Oxford Nanopore Technology.</title>
        <authorList>
            <person name="Leo P."/>
            <person name="Venkateswaran K."/>
        </authorList>
    </citation>
    <scope>NUCLEOTIDE SEQUENCE</scope>
    <source>
        <strain evidence="1">MNA-CCFEE 5262</strain>
    </source>
</reference>